<gene>
    <name evidence="2" type="ORF">IRJ16_16820</name>
</gene>
<dbReference type="PANTHER" id="PTHR37947">
    <property type="entry name" value="BLL2462 PROTEIN"/>
    <property type="match status" value="1"/>
</dbReference>
<keyword evidence="3" id="KW-1185">Reference proteome</keyword>
<evidence type="ECO:0000256" key="1">
    <source>
        <dbReference type="SAM" id="Phobius"/>
    </source>
</evidence>
<name>A0A929KZX7_9SPHI</name>
<evidence type="ECO:0008006" key="4">
    <source>
        <dbReference type="Google" id="ProtNLM"/>
    </source>
</evidence>
<dbReference type="PANTHER" id="PTHR37947:SF1">
    <property type="entry name" value="BLL2462 PROTEIN"/>
    <property type="match status" value="1"/>
</dbReference>
<proteinExistence type="predicted"/>
<evidence type="ECO:0000313" key="3">
    <source>
        <dbReference type="Proteomes" id="UP000622475"/>
    </source>
</evidence>
<organism evidence="2 3">
    <name type="scientific">Mucilaginibacter myungsuensis</name>
    <dbReference type="NCBI Taxonomy" id="649104"/>
    <lineage>
        <taxon>Bacteria</taxon>
        <taxon>Pseudomonadati</taxon>
        <taxon>Bacteroidota</taxon>
        <taxon>Sphingobacteriia</taxon>
        <taxon>Sphingobacteriales</taxon>
        <taxon>Sphingobacteriaceae</taxon>
        <taxon>Mucilaginibacter</taxon>
    </lineage>
</organism>
<protein>
    <recommendedName>
        <fullName evidence="4">VWA domain-containing protein</fullName>
    </recommendedName>
</protein>
<comment type="caution">
    <text evidence="2">The sequence shown here is derived from an EMBL/GenBank/DDBJ whole genome shotgun (WGS) entry which is preliminary data.</text>
</comment>
<keyword evidence="1" id="KW-0812">Transmembrane</keyword>
<reference evidence="2" key="1">
    <citation type="submission" date="2020-10" db="EMBL/GenBank/DDBJ databases">
        <title>Mucilaginibacter mali sp. nov., isolated from rhizosphere soil of apple orchard.</title>
        <authorList>
            <person name="Lee J.-S."/>
            <person name="Kim H.S."/>
            <person name="Kim J.-S."/>
        </authorList>
    </citation>
    <scope>NUCLEOTIDE SEQUENCE</scope>
    <source>
        <strain evidence="2">KCTC 22746</strain>
    </source>
</reference>
<evidence type="ECO:0000313" key="2">
    <source>
        <dbReference type="EMBL" id="MBE9663553.1"/>
    </source>
</evidence>
<accession>A0A929KZX7</accession>
<keyword evidence="1" id="KW-0472">Membrane</keyword>
<feature type="transmembrane region" description="Helical" evidence="1">
    <location>
        <begin position="12"/>
        <end position="32"/>
    </location>
</feature>
<dbReference type="Proteomes" id="UP000622475">
    <property type="component" value="Unassembled WGS sequence"/>
</dbReference>
<keyword evidence="1" id="KW-1133">Transmembrane helix</keyword>
<sequence>MPFLFSISWGSVSGWWTPVCLLLGVLYAWLMYREPVTVGPTMRNFLAGLRGVAVFLIAFLLISPMVRSVSYQPQKPLVLIAQDNSESIKLFKQPGFDAAKFNADLAGIKKELGDGYDVREFNFDDELHDGLATTQNGKQTDISTALRQLNERFVNQNIGAIVMSGDGLYNRGADPQYEAQKIKTNIYTIPLGDTIPRRDLLIANVNYNKTAFLGNDFEIELLAAAYQSNGESIRLTVTEGGSTVSSQQIPVSNNAFKKSVALKLSADKKGMHKYNISIAPVKNEISTQNNTETIYVEVLDARQKILLLYNSPHPDITVIKQAIESNKNYELKTTRATETGTISWNDYSLVIMYQPAEGMVAMATKSKVPVWYIMGAQTDLRALNQVQKVIQIGASGRDMQEVFALTTPGFSLFTLTDSTMQKISRFPPLQAPYGNYSSPAGGTVFLRQKIGSVPTPYPLLTFGDEAGRRQAVMTAEGLWRWNLSEFQTYGSHAAVEELFTQCVQYLTANAGQQRFRVYPSKTVFDEGEDILVNAELYNDALELVNTPDVRTDIKSAEGKSYSFLFSRTGKSYQLNAGTLPAGEYSYTAGVKLGDKSMSARGQFTVKAMNQEARQSTANHQLLYAMAKSSGGEMVAPTQIARIAELIRKNDTIKTVEYEDKHYTDLIDLKWVFVLILALISTEWFMRKREGL</sequence>
<feature type="transmembrane region" description="Helical" evidence="1">
    <location>
        <begin position="44"/>
        <end position="66"/>
    </location>
</feature>
<dbReference type="EMBL" id="JADFFL010000006">
    <property type="protein sequence ID" value="MBE9663553.1"/>
    <property type="molecule type" value="Genomic_DNA"/>
</dbReference>
<dbReference type="RefSeq" id="WP_194112777.1">
    <property type="nucleotide sequence ID" value="NZ_JADFFL010000006.1"/>
</dbReference>
<dbReference type="AlphaFoldDB" id="A0A929KZX7"/>